<accession>A0A917S3G6</accession>
<evidence type="ECO:0000256" key="1">
    <source>
        <dbReference type="SAM" id="Phobius"/>
    </source>
</evidence>
<feature type="transmembrane region" description="Helical" evidence="1">
    <location>
        <begin position="75"/>
        <end position="95"/>
    </location>
</feature>
<keyword evidence="1" id="KW-0472">Membrane</keyword>
<keyword evidence="1" id="KW-1133">Transmembrane helix</keyword>
<reference evidence="2" key="2">
    <citation type="submission" date="2020-09" db="EMBL/GenBank/DDBJ databases">
        <authorList>
            <person name="Sun Q."/>
            <person name="Ohkuma M."/>
        </authorList>
    </citation>
    <scope>NUCLEOTIDE SEQUENCE</scope>
    <source>
        <strain evidence="2">JCM 15325</strain>
    </source>
</reference>
<dbReference type="Proteomes" id="UP000654670">
    <property type="component" value="Unassembled WGS sequence"/>
</dbReference>
<sequence length="151" mass="17424">MFVLGAALPYFFNKNIKFFTTLDNVMTGRFSMGHYYINKYGISLFGHPIANIIYLKKIGPYLIYQLVDSAYIRILLQYGLVVYLIIFIALFFRCLQLASKNLVFELCIIVSILVCSFFERTTYNVFIFSTLLVLFINTETLQSNNNTSGIN</sequence>
<proteinExistence type="predicted"/>
<name>A0A917S3G6_9BACL</name>
<evidence type="ECO:0000313" key="2">
    <source>
        <dbReference type="EMBL" id="GGL50662.1"/>
    </source>
</evidence>
<feature type="transmembrane region" description="Helical" evidence="1">
    <location>
        <begin position="36"/>
        <end position="55"/>
    </location>
</feature>
<keyword evidence="3" id="KW-1185">Reference proteome</keyword>
<reference evidence="2" key="1">
    <citation type="journal article" date="2014" name="Int. J. Syst. Evol. Microbiol.">
        <title>Complete genome sequence of Corynebacterium casei LMG S-19264T (=DSM 44701T), isolated from a smear-ripened cheese.</title>
        <authorList>
            <consortium name="US DOE Joint Genome Institute (JGI-PGF)"/>
            <person name="Walter F."/>
            <person name="Albersmeier A."/>
            <person name="Kalinowski J."/>
            <person name="Ruckert C."/>
        </authorList>
    </citation>
    <scope>NUCLEOTIDE SEQUENCE</scope>
    <source>
        <strain evidence="2">JCM 15325</strain>
    </source>
</reference>
<comment type="caution">
    <text evidence="2">The sequence shown here is derived from an EMBL/GenBank/DDBJ whole genome shotgun (WGS) entry which is preliminary data.</text>
</comment>
<keyword evidence="1" id="KW-0812">Transmembrane</keyword>
<dbReference type="AlphaFoldDB" id="A0A917S3G6"/>
<feature type="transmembrane region" description="Helical" evidence="1">
    <location>
        <begin position="102"/>
        <end position="119"/>
    </location>
</feature>
<evidence type="ECO:0008006" key="4">
    <source>
        <dbReference type="Google" id="ProtNLM"/>
    </source>
</evidence>
<organism evidence="2 3">
    <name type="scientific">Sporolactobacillus putidus</name>
    <dbReference type="NCBI Taxonomy" id="492735"/>
    <lineage>
        <taxon>Bacteria</taxon>
        <taxon>Bacillati</taxon>
        <taxon>Bacillota</taxon>
        <taxon>Bacilli</taxon>
        <taxon>Bacillales</taxon>
        <taxon>Sporolactobacillaceae</taxon>
        <taxon>Sporolactobacillus</taxon>
    </lineage>
</organism>
<gene>
    <name evidence="2" type="ORF">GCM10007968_13660</name>
</gene>
<dbReference type="EMBL" id="BMOK01000004">
    <property type="protein sequence ID" value="GGL50662.1"/>
    <property type="molecule type" value="Genomic_DNA"/>
</dbReference>
<evidence type="ECO:0000313" key="3">
    <source>
        <dbReference type="Proteomes" id="UP000654670"/>
    </source>
</evidence>
<protein>
    <recommendedName>
        <fullName evidence="4">Oligosaccharide repeat unit polymerase</fullName>
    </recommendedName>
</protein>